<evidence type="ECO:0000256" key="4">
    <source>
        <dbReference type="ARBA" id="ARBA00022989"/>
    </source>
</evidence>
<dbReference type="Pfam" id="PF02687">
    <property type="entry name" value="FtsX"/>
    <property type="match status" value="1"/>
</dbReference>
<protein>
    <submittedName>
        <fullName evidence="10">ABC transporter permease</fullName>
    </submittedName>
</protein>
<dbReference type="PANTHER" id="PTHR30572">
    <property type="entry name" value="MEMBRANE COMPONENT OF TRANSPORTER-RELATED"/>
    <property type="match status" value="1"/>
</dbReference>
<evidence type="ECO:0000256" key="6">
    <source>
        <dbReference type="ARBA" id="ARBA00038076"/>
    </source>
</evidence>
<evidence type="ECO:0000256" key="7">
    <source>
        <dbReference type="SAM" id="Phobius"/>
    </source>
</evidence>
<feature type="transmembrane region" description="Helical" evidence="7">
    <location>
        <begin position="21"/>
        <end position="43"/>
    </location>
</feature>
<reference evidence="10" key="1">
    <citation type="submission" date="2020-12" db="EMBL/GenBank/DDBJ databases">
        <title>Genome public.</title>
        <authorList>
            <person name="Sun Q."/>
        </authorList>
    </citation>
    <scope>NUCLEOTIDE SEQUENCE</scope>
    <source>
        <strain evidence="10">CCM 8863</strain>
    </source>
</reference>
<dbReference type="InterPro" id="IPR025857">
    <property type="entry name" value="MacB_PCD"/>
</dbReference>
<sequence>MTYAEAIRLALGSFRSNKMRSLLTLLGVIIGISSVIAILTLGASLKAQMVEGLAAAGVNDYTVKVESRPEEGEEQTTDANAFMYTPPEPIARSSKITPELIDTLSDRFAGRISGVSVGSMSFHPGEAAPSDDPETTHNVTLSAVNPDFMAMQSSEIGYGRTLADDDITGQRSVAVVNQPVIDALFAGDAAGALGETIDYTASDGSTFPLMIVGVLAEDQTGGLLAGSFKEYRVYAPWTVESRLDNDDPGLWDQVSVRPAPGENGEALLADLNSFLELAYADDPEFTASARDMSKDFDVLKTIIDSLSIGLSVIAGISLLVGGIGVMNIMLVTVTERTREIGVRKALGARNGDIRRQFVIESMIICLVGGVIGVLLGGVLGMVGAHFLGKTVLPPVIGVVVALGFSMGIGVFFGFYPAEKAARMRPIDALRYE</sequence>
<dbReference type="Proteomes" id="UP000645966">
    <property type="component" value="Unassembled WGS sequence"/>
</dbReference>
<evidence type="ECO:0000259" key="8">
    <source>
        <dbReference type="Pfam" id="PF02687"/>
    </source>
</evidence>
<keyword evidence="11" id="KW-1185">Reference proteome</keyword>
<keyword evidence="5 7" id="KW-0472">Membrane</keyword>
<name>A0A934MB60_9CORY</name>
<accession>A0A934MB60</accession>
<feature type="domain" description="MacB-like periplasmic core" evidence="9">
    <location>
        <begin position="21"/>
        <end position="272"/>
    </location>
</feature>
<dbReference type="PANTHER" id="PTHR30572:SF4">
    <property type="entry name" value="ABC TRANSPORTER PERMEASE YTRF"/>
    <property type="match status" value="1"/>
</dbReference>
<evidence type="ECO:0000256" key="2">
    <source>
        <dbReference type="ARBA" id="ARBA00022475"/>
    </source>
</evidence>
<evidence type="ECO:0000256" key="5">
    <source>
        <dbReference type="ARBA" id="ARBA00023136"/>
    </source>
</evidence>
<proteinExistence type="inferred from homology"/>
<dbReference type="GO" id="GO:0005886">
    <property type="term" value="C:plasma membrane"/>
    <property type="evidence" value="ECO:0007669"/>
    <property type="project" value="UniProtKB-SubCell"/>
</dbReference>
<evidence type="ECO:0000313" key="11">
    <source>
        <dbReference type="Proteomes" id="UP000645966"/>
    </source>
</evidence>
<dbReference type="GO" id="GO:0022857">
    <property type="term" value="F:transmembrane transporter activity"/>
    <property type="evidence" value="ECO:0007669"/>
    <property type="project" value="TreeGrafter"/>
</dbReference>
<comment type="subcellular location">
    <subcellularLocation>
        <location evidence="1">Cell membrane</location>
        <topology evidence="1">Multi-pass membrane protein</topology>
    </subcellularLocation>
</comment>
<evidence type="ECO:0000313" key="10">
    <source>
        <dbReference type="EMBL" id="MBI8989648.1"/>
    </source>
</evidence>
<dbReference type="Pfam" id="PF12704">
    <property type="entry name" value="MacB_PCD"/>
    <property type="match status" value="1"/>
</dbReference>
<organism evidence="10 11">
    <name type="scientific">Corynebacterium meridianum</name>
    <dbReference type="NCBI Taxonomy" id="2765363"/>
    <lineage>
        <taxon>Bacteria</taxon>
        <taxon>Bacillati</taxon>
        <taxon>Actinomycetota</taxon>
        <taxon>Actinomycetes</taxon>
        <taxon>Mycobacteriales</taxon>
        <taxon>Corynebacteriaceae</taxon>
        <taxon>Corynebacterium</taxon>
    </lineage>
</organism>
<keyword evidence="2" id="KW-1003">Cell membrane</keyword>
<feature type="transmembrane region" description="Helical" evidence="7">
    <location>
        <begin position="394"/>
        <end position="415"/>
    </location>
</feature>
<dbReference type="AlphaFoldDB" id="A0A934MB60"/>
<feature type="domain" description="ABC3 transporter permease C-terminal" evidence="8">
    <location>
        <begin position="312"/>
        <end position="424"/>
    </location>
</feature>
<keyword evidence="3 7" id="KW-0812">Transmembrane</keyword>
<dbReference type="EMBL" id="JAEIOS010000012">
    <property type="protein sequence ID" value="MBI8989648.1"/>
    <property type="molecule type" value="Genomic_DNA"/>
</dbReference>
<feature type="transmembrane region" description="Helical" evidence="7">
    <location>
        <begin position="363"/>
        <end position="388"/>
    </location>
</feature>
<dbReference type="InterPro" id="IPR003838">
    <property type="entry name" value="ABC3_permease_C"/>
</dbReference>
<dbReference type="RefSeq" id="WP_198738677.1">
    <property type="nucleotide sequence ID" value="NZ_JAEIOS010000012.1"/>
</dbReference>
<evidence type="ECO:0000259" key="9">
    <source>
        <dbReference type="Pfam" id="PF12704"/>
    </source>
</evidence>
<evidence type="ECO:0000256" key="3">
    <source>
        <dbReference type="ARBA" id="ARBA00022692"/>
    </source>
</evidence>
<keyword evidence="4 7" id="KW-1133">Transmembrane helix</keyword>
<comment type="similarity">
    <text evidence="6">Belongs to the ABC-4 integral membrane protein family.</text>
</comment>
<comment type="caution">
    <text evidence="10">The sequence shown here is derived from an EMBL/GenBank/DDBJ whole genome shotgun (WGS) entry which is preliminary data.</text>
</comment>
<dbReference type="InterPro" id="IPR050250">
    <property type="entry name" value="Macrolide_Exporter_MacB"/>
</dbReference>
<gene>
    <name evidence="10" type="ORF">JDV75_07710</name>
</gene>
<feature type="transmembrane region" description="Helical" evidence="7">
    <location>
        <begin position="308"/>
        <end position="333"/>
    </location>
</feature>
<evidence type="ECO:0000256" key="1">
    <source>
        <dbReference type="ARBA" id="ARBA00004651"/>
    </source>
</evidence>